<evidence type="ECO:0000259" key="1">
    <source>
        <dbReference type="Pfam" id="PF13470"/>
    </source>
</evidence>
<dbReference type="EMBL" id="MGAV01000014">
    <property type="protein sequence ID" value="OGK54571.1"/>
    <property type="molecule type" value="Genomic_DNA"/>
</dbReference>
<feature type="domain" description="PIN" evidence="1">
    <location>
        <begin position="4"/>
        <end position="114"/>
    </location>
</feature>
<dbReference type="SUPFAM" id="SSF88723">
    <property type="entry name" value="PIN domain-like"/>
    <property type="match status" value="1"/>
</dbReference>
<evidence type="ECO:0000313" key="2">
    <source>
        <dbReference type="EMBL" id="OGK54571.1"/>
    </source>
</evidence>
<dbReference type="AlphaFoldDB" id="A0A1F7JG14"/>
<dbReference type="CDD" id="cd09854">
    <property type="entry name" value="PIN_VapC-like"/>
    <property type="match status" value="1"/>
</dbReference>
<accession>A0A1F7JG14</accession>
<gene>
    <name evidence="2" type="ORF">A3H78_01650</name>
</gene>
<dbReference type="Pfam" id="PF13470">
    <property type="entry name" value="PIN_3"/>
    <property type="match status" value="1"/>
</dbReference>
<evidence type="ECO:0000313" key="3">
    <source>
        <dbReference type="Proteomes" id="UP000177418"/>
    </source>
</evidence>
<sequence>MKSVFIDSSVLVAACVSTKGASAYLLGLSRKGLIKGYISRDVIGEAKKNINFKLKDDHKKIFKIYLQYAKLGVIDEPLPELIELCEKVIYNKDAPILAAAIQSPCQYLVTLDRKHFLTNEVAKFVKKIVIITPGDFIKLMK</sequence>
<protein>
    <recommendedName>
        <fullName evidence="1">PIN domain-containing protein</fullName>
    </recommendedName>
</protein>
<dbReference type="Proteomes" id="UP000177418">
    <property type="component" value="Unassembled WGS sequence"/>
</dbReference>
<organism evidence="2 3">
    <name type="scientific">Candidatus Roizmanbacteria bacterium RIFCSPLOWO2_02_FULL_36_11</name>
    <dbReference type="NCBI Taxonomy" id="1802071"/>
    <lineage>
        <taxon>Bacteria</taxon>
        <taxon>Candidatus Roizmaniibacteriota</taxon>
    </lineage>
</organism>
<comment type="caution">
    <text evidence="2">The sequence shown here is derived from an EMBL/GenBank/DDBJ whole genome shotgun (WGS) entry which is preliminary data.</text>
</comment>
<dbReference type="InterPro" id="IPR002716">
    <property type="entry name" value="PIN_dom"/>
</dbReference>
<proteinExistence type="predicted"/>
<dbReference type="InterPro" id="IPR029060">
    <property type="entry name" value="PIN-like_dom_sf"/>
</dbReference>
<name>A0A1F7JG14_9BACT</name>
<reference evidence="2 3" key="1">
    <citation type="journal article" date="2016" name="Nat. Commun.">
        <title>Thousands of microbial genomes shed light on interconnected biogeochemical processes in an aquifer system.</title>
        <authorList>
            <person name="Anantharaman K."/>
            <person name="Brown C.T."/>
            <person name="Hug L.A."/>
            <person name="Sharon I."/>
            <person name="Castelle C.J."/>
            <person name="Probst A.J."/>
            <person name="Thomas B.C."/>
            <person name="Singh A."/>
            <person name="Wilkins M.J."/>
            <person name="Karaoz U."/>
            <person name="Brodie E.L."/>
            <person name="Williams K.H."/>
            <person name="Hubbard S.S."/>
            <person name="Banfield J.F."/>
        </authorList>
    </citation>
    <scope>NUCLEOTIDE SEQUENCE [LARGE SCALE GENOMIC DNA]</scope>
</reference>